<protein>
    <submittedName>
        <fullName evidence="4">Calcium-binding protein</fullName>
    </submittedName>
</protein>
<gene>
    <name evidence="4" type="ORF">H3H51_17145</name>
</gene>
<evidence type="ECO:0000256" key="3">
    <source>
        <dbReference type="ARBA" id="ARBA00022837"/>
    </source>
</evidence>
<dbReference type="PANTHER" id="PTHR38340:SF1">
    <property type="entry name" value="S-LAYER PROTEIN"/>
    <property type="match status" value="1"/>
</dbReference>
<dbReference type="InterPro" id="IPR050557">
    <property type="entry name" value="RTX_toxin/Mannuronan_C5-epim"/>
</dbReference>
<keyword evidence="3" id="KW-0106">Calcium</keyword>
<dbReference type="PRINTS" id="PR00313">
    <property type="entry name" value="CABNDNGRPT"/>
</dbReference>
<keyword evidence="5" id="KW-1185">Reference proteome</keyword>
<dbReference type="EMBL" id="JACJUD010000006">
    <property type="protein sequence ID" value="MBB2496752.1"/>
    <property type="molecule type" value="Genomic_DNA"/>
</dbReference>
<name>A0A7W4LP61_9GAMM</name>
<dbReference type="GO" id="GO:0005509">
    <property type="term" value="F:calcium ion binding"/>
    <property type="evidence" value="ECO:0007669"/>
    <property type="project" value="InterPro"/>
</dbReference>
<dbReference type="RefSeq" id="WP_183090292.1">
    <property type="nucleotide sequence ID" value="NZ_JACJUD010000006.1"/>
</dbReference>
<comment type="subcellular location">
    <subcellularLocation>
        <location evidence="1">Secreted</location>
    </subcellularLocation>
</comment>
<proteinExistence type="predicted"/>
<dbReference type="GO" id="GO:0005576">
    <property type="term" value="C:extracellular region"/>
    <property type="evidence" value="ECO:0007669"/>
    <property type="project" value="UniProtKB-SubCell"/>
</dbReference>
<dbReference type="AlphaFoldDB" id="A0A7W4LP61"/>
<evidence type="ECO:0000313" key="5">
    <source>
        <dbReference type="Proteomes" id="UP000542720"/>
    </source>
</evidence>
<evidence type="ECO:0000256" key="1">
    <source>
        <dbReference type="ARBA" id="ARBA00004613"/>
    </source>
</evidence>
<dbReference type="PROSITE" id="PS00330">
    <property type="entry name" value="HEMOLYSIN_CALCIUM"/>
    <property type="match status" value="3"/>
</dbReference>
<dbReference type="Proteomes" id="UP000542720">
    <property type="component" value="Unassembled WGS sequence"/>
</dbReference>
<dbReference type="Gene3D" id="2.150.10.10">
    <property type="entry name" value="Serralysin-like metalloprotease, C-terminal"/>
    <property type="match status" value="3"/>
</dbReference>
<dbReference type="InterPro" id="IPR001343">
    <property type="entry name" value="Hemolysn_Ca-bd"/>
</dbReference>
<accession>A0A7W4LP61</accession>
<dbReference type="InterPro" id="IPR011049">
    <property type="entry name" value="Serralysin-like_metalloprot_C"/>
</dbReference>
<keyword evidence="2" id="KW-0964">Secreted</keyword>
<reference evidence="4 5" key="1">
    <citation type="submission" date="2020-08" db="EMBL/GenBank/DDBJ databases">
        <authorList>
            <person name="Kim C.M."/>
        </authorList>
    </citation>
    <scope>NUCLEOTIDE SEQUENCE [LARGE SCALE GENOMIC DNA]</scope>
    <source>
        <strain evidence="4 5">UL070</strain>
    </source>
</reference>
<dbReference type="PANTHER" id="PTHR38340">
    <property type="entry name" value="S-LAYER PROTEIN"/>
    <property type="match status" value="1"/>
</dbReference>
<dbReference type="SUPFAM" id="SSF51120">
    <property type="entry name" value="beta-Roll"/>
    <property type="match status" value="3"/>
</dbReference>
<evidence type="ECO:0000313" key="4">
    <source>
        <dbReference type="EMBL" id="MBB2496752.1"/>
    </source>
</evidence>
<comment type="caution">
    <text evidence="4">The sequence shown here is derived from an EMBL/GenBank/DDBJ whole genome shotgun (WGS) entry which is preliminary data.</text>
</comment>
<dbReference type="InterPro" id="IPR018511">
    <property type="entry name" value="Hemolysin-typ_Ca-bd_CS"/>
</dbReference>
<organism evidence="4 5">
    <name type="scientific">Aquipseudomonas ullengensis</name>
    <dbReference type="NCBI Taxonomy" id="2759166"/>
    <lineage>
        <taxon>Bacteria</taxon>
        <taxon>Pseudomonadati</taxon>
        <taxon>Pseudomonadota</taxon>
        <taxon>Gammaproteobacteria</taxon>
        <taxon>Pseudomonadales</taxon>
        <taxon>Pseudomonadaceae</taxon>
        <taxon>Aquipseudomonas</taxon>
    </lineage>
</organism>
<evidence type="ECO:0000256" key="2">
    <source>
        <dbReference type="ARBA" id="ARBA00022525"/>
    </source>
</evidence>
<sequence length="880" mass="89131">MAAVIYGETRINTTTTGYQNEPSITALADGGYLAVWSDQSSDSTDYIFTQRYNASGVKVGGETQVNASTTGEQEDPVVTALTGGGYVIAWKVESGEGNTDIRAQRFDANGTKAGSEYRVNTYTTGEQDSPELTALKDGGYVVSWASYGQDGSDWGAYLQRYDASGVKVGSETRINTTTTGEQDGPTVTGLADGGYLATWEGSGTGDSYGIFAQRFNAAGAKVGGEVRINTTTTGAQQDPVVTTLTSGGYVVAWQSSTEELSDDEDTESPSEIYAQLYNASGVKVGSQTLVNTTTAGSQEEPRVVALADGGYLVAWDGNGSGDASGVFIQRYSASGAKVGSETRINTTTASNQEFASITALADGGYVITWESYSANGLDSDVYLQRFDAKGNKVSGLNGDAADNTLAWTGSGSVIINAGAGNDVLTGAAANDHLNGAAGNDTLNGGAGADRMIGGDGSDTYYVDNSGDKVSETNATAATGGTDLVNSYLAAYTLGSNLENLRLMAAGNANGTGNTLNNVLYAGAGNNILNGAAGSDTVSYAFATSAIKASLAITAAQATGGSGSDTLLNFEHLTGSKYNDTLTGNTAANTLSGGAGNDTLNGGAGADKLIGGDGSDIYYIDNSGDVVSETNATVATGGTDTVYSSLSAHTLGANIENLRVLSTGTASATGNSLNNVLYAGTGNNVLNGATGSDTASYAFATSAVKVSLASTVAQATGGSGSDTLLNFEHLTGSQYNDTLTGNTAANTLSGGAGNDTLNGGAGNDLLIGGAGVDKMYGGTGADRFDFNALSEMGVGALRDVLADFKSSESDKIDLSTLDANALTSTNDAFSFIGTKAFSGDATGQLRFSNGVLYGSTDADVTAEFEISLLGVASLSSTNFIV</sequence>
<dbReference type="Pfam" id="PF00353">
    <property type="entry name" value="HemolysinCabind"/>
    <property type="match status" value="5"/>
</dbReference>